<feature type="transmembrane region" description="Helical" evidence="1">
    <location>
        <begin position="239"/>
        <end position="260"/>
    </location>
</feature>
<protein>
    <recommendedName>
        <fullName evidence="4">Protein RTA1</fullName>
    </recommendedName>
</protein>
<evidence type="ECO:0000313" key="3">
    <source>
        <dbReference type="Proteomes" id="UP000054018"/>
    </source>
</evidence>
<reference evidence="2 3" key="1">
    <citation type="submission" date="2014-04" db="EMBL/GenBank/DDBJ databases">
        <authorList>
            <consortium name="DOE Joint Genome Institute"/>
            <person name="Kuo A."/>
            <person name="Kohler A."/>
            <person name="Costa M.D."/>
            <person name="Nagy L.G."/>
            <person name="Floudas D."/>
            <person name="Copeland A."/>
            <person name="Barry K.W."/>
            <person name="Cichocki N."/>
            <person name="Veneault-Fourrey C."/>
            <person name="LaButti K."/>
            <person name="Lindquist E.A."/>
            <person name="Lipzen A."/>
            <person name="Lundell T."/>
            <person name="Morin E."/>
            <person name="Murat C."/>
            <person name="Sun H."/>
            <person name="Tunlid A."/>
            <person name="Henrissat B."/>
            <person name="Grigoriev I.V."/>
            <person name="Hibbett D.S."/>
            <person name="Martin F."/>
            <person name="Nordberg H.P."/>
            <person name="Cantor M.N."/>
            <person name="Hua S.X."/>
        </authorList>
    </citation>
    <scope>NUCLEOTIDE SEQUENCE [LARGE SCALE GENOMIC DNA]</scope>
    <source>
        <strain evidence="2 3">441</strain>
    </source>
</reference>
<feature type="transmembrane region" description="Helical" evidence="1">
    <location>
        <begin position="204"/>
        <end position="227"/>
    </location>
</feature>
<organism evidence="2 3">
    <name type="scientific">Pisolithus microcarpus 441</name>
    <dbReference type="NCBI Taxonomy" id="765257"/>
    <lineage>
        <taxon>Eukaryota</taxon>
        <taxon>Fungi</taxon>
        <taxon>Dikarya</taxon>
        <taxon>Basidiomycota</taxon>
        <taxon>Agaricomycotina</taxon>
        <taxon>Agaricomycetes</taxon>
        <taxon>Agaricomycetidae</taxon>
        <taxon>Boletales</taxon>
        <taxon>Sclerodermatineae</taxon>
        <taxon>Pisolithaceae</taxon>
        <taxon>Pisolithus</taxon>
    </lineage>
</organism>
<evidence type="ECO:0000256" key="1">
    <source>
        <dbReference type="SAM" id="Phobius"/>
    </source>
</evidence>
<dbReference type="HOGENOM" id="CLU_092145_0_0_1"/>
<feature type="transmembrane region" description="Helical" evidence="1">
    <location>
        <begin position="19"/>
        <end position="38"/>
    </location>
</feature>
<keyword evidence="3" id="KW-1185">Reference proteome</keyword>
<dbReference type="AlphaFoldDB" id="A0A0D0AG54"/>
<keyword evidence="1" id="KW-0812">Transmembrane</keyword>
<feature type="transmembrane region" description="Helical" evidence="1">
    <location>
        <begin position="80"/>
        <end position="105"/>
    </location>
</feature>
<feature type="transmembrane region" description="Helical" evidence="1">
    <location>
        <begin position="164"/>
        <end position="184"/>
    </location>
</feature>
<gene>
    <name evidence="2" type="ORF">PISMIDRAFT_85658</name>
</gene>
<accession>A0A0D0AG54</accession>
<dbReference type="Proteomes" id="UP000054018">
    <property type="component" value="Unassembled WGS sequence"/>
</dbReference>
<reference evidence="3" key="2">
    <citation type="submission" date="2015-01" db="EMBL/GenBank/DDBJ databases">
        <title>Evolutionary Origins and Diversification of the Mycorrhizal Mutualists.</title>
        <authorList>
            <consortium name="DOE Joint Genome Institute"/>
            <consortium name="Mycorrhizal Genomics Consortium"/>
            <person name="Kohler A."/>
            <person name="Kuo A."/>
            <person name="Nagy L.G."/>
            <person name="Floudas D."/>
            <person name="Copeland A."/>
            <person name="Barry K.W."/>
            <person name="Cichocki N."/>
            <person name="Veneault-Fourrey C."/>
            <person name="LaButti K."/>
            <person name="Lindquist E.A."/>
            <person name="Lipzen A."/>
            <person name="Lundell T."/>
            <person name="Morin E."/>
            <person name="Murat C."/>
            <person name="Riley R."/>
            <person name="Ohm R."/>
            <person name="Sun H."/>
            <person name="Tunlid A."/>
            <person name="Henrissat B."/>
            <person name="Grigoriev I.V."/>
            <person name="Hibbett D.S."/>
            <person name="Martin F."/>
        </authorList>
    </citation>
    <scope>NUCLEOTIDE SEQUENCE [LARGE SCALE GENOMIC DNA]</scope>
    <source>
        <strain evidence="3">441</strain>
    </source>
</reference>
<feature type="transmembrane region" description="Helical" evidence="1">
    <location>
        <begin position="126"/>
        <end position="144"/>
    </location>
</feature>
<keyword evidence="1" id="KW-0472">Membrane</keyword>
<dbReference type="STRING" id="765257.A0A0D0AG54"/>
<feature type="transmembrane region" description="Helical" evidence="1">
    <location>
        <begin position="45"/>
        <end position="68"/>
    </location>
</feature>
<dbReference type="OrthoDB" id="5389493at2759"/>
<evidence type="ECO:0008006" key="4">
    <source>
        <dbReference type="Google" id="ProtNLM"/>
    </source>
</evidence>
<dbReference type="EMBL" id="KN833685">
    <property type="protein sequence ID" value="KIK31048.1"/>
    <property type="molecule type" value="Genomic_DNA"/>
</dbReference>
<sequence length="273" mass="30003">MASAPAGYNYAKGSGIESFPAAVVFAVLYAFLLVFFLFRSFTRPTFVFFVVAFFCLLRFTGFIIRALLAQVPADGENINLFIAYEVIYNTGFFGIIYSTYTLILDRVAFAKNPPRGPIYFILKRRFLFRLALTAAVSTGITGSVQTLLGTQQSTISTGETLRKVAIYIFLVCAILVFLQAFILARVEFSEGGYRSATHSPGGKYGIYLLIAVSLLLVAREAFFAATISNLTAQGNEHLWYPLAALTELLAVGIFTVPGLVPARSEIPQESEWA</sequence>
<keyword evidence="1" id="KW-1133">Transmembrane helix</keyword>
<name>A0A0D0AG54_9AGAM</name>
<evidence type="ECO:0000313" key="2">
    <source>
        <dbReference type="EMBL" id="KIK31048.1"/>
    </source>
</evidence>
<proteinExistence type="predicted"/>